<evidence type="ECO:0000256" key="1">
    <source>
        <dbReference type="ARBA" id="ARBA00006484"/>
    </source>
</evidence>
<protein>
    <submittedName>
        <fullName evidence="3">Short chain aldehyde dehydrogenase 2</fullName>
    </submittedName>
</protein>
<dbReference type="EMBL" id="KR350666">
    <property type="protein sequence ID" value="AMY98416.1"/>
    <property type="molecule type" value="mRNA"/>
</dbReference>
<dbReference type="Gene3D" id="3.40.50.720">
    <property type="entry name" value="NAD(P)-binding Rossmann-like Domain"/>
    <property type="match status" value="1"/>
</dbReference>
<dbReference type="PANTHER" id="PTHR43180:SF67">
    <property type="entry name" value="SECOISOLARICIRESINOL DEHYDROGENASE"/>
    <property type="match status" value="1"/>
</dbReference>
<evidence type="ECO:0000256" key="2">
    <source>
        <dbReference type="ARBA" id="ARBA00023002"/>
    </source>
</evidence>
<comment type="similarity">
    <text evidence="1">Belongs to the short-chain dehydrogenases/reductases (SDR) family.</text>
</comment>
<reference evidence="3" key="1">
    <citation type="submission" date="2015-04" db="EMBL/GenBank/DDBJ databases">
        <title>A non-terpene synthase mediated cyclization in the biosynthesis of Euphorbia L-factors from mature seeds of Euphorbia lathyris L.</title>
        <authorList>
            <person name="Luo D."/>
            <person name="Nielsen M.T."/>
            <person name="Hamberger B."/>
            <person name="Wubshet S.G."/>
            <person name="Andersen-Ranberg J."/>
            <person name="Hallstroem B."/>
            <person name="Moeller B.L."/>
            <person name="Staerk D."/>
            <person name="Hamberger B."/>
        </authorList>
    </citation>
    <scope>NUCLEOTIDE SEQUENCE</scope>
</reference>
<keyword evidence="2" id="KW-0560">Oxidoreductase</keyword>
<dbReference type="AlphaFoldDB" id="A0A165U5Y5"/>
<dbReference type="PRINTS" id="PR00081">
    <property type="entry name" value="GDHRDH"/>
</dbReference>
<name>A0A165U5Y5_EUPLT</name>
<dbReference type="SUPFAM" id="SSF51735">
    <property type="entry name" value="NAD(P)-binding Rossmann-fold domains"/>
    <property type="match status" value="1"/>
</dbReference>
<organism evidence="3">
    <name type="scientific">Euphorbia lathyris</name>
    <name type="common">Caper spurge</name>
    <dbReference type="NCBI Taxonomy" id="212925"/>
    <lineage>
        <taxon>Eukaryota</taxon>
        <taxon>Viridiplantae</taxon>
        <taxon>Streptophyta</taxon>
        <taxon>Embryophyta</taxon>
        <taxon>Tracheophyta</taxon>
        <taxon>Spermatophyta</taxon>
        <taxon>Magnoliopsida</taxon>
        <taxon>eudicotyledons</taxon>
        <taxon>Gunneridae</taxon>
        <taxon>Pentapetalae</taxon>
        <taxon>rosids</taxon>
        <taxon>fabids</taxon>
        <taxon>Malpighiales</taxon>
        <taxon>Euphorbiaceae</taxon>
        <taxon>Euphorbioideae</taxon>
        <taxon>Euphorbieae</taxon>
        <taxon>Euphorbia</taxon>
        <taxon>Euphorbia subgen. Esula</taxon>
        <taxon>Euphorbia sect. Lathyris</taxon>
    </lineage>
</organism>
<dbReference type="InterPro" id="IPR020904">
    <property type="entry name" value="Sc_DH/Rdtase_CS"/>
</dbReference>
<dbReference type="PANTHER" id="PTHR43180">
    <property type="entry name" value="3-OXOACYL-(ACYL-CARRIER-PROTEIN) REDUCTASE (AFU_ORTHOLOGUE AFUA_6G11210)"/>
    <property type="match status" value="1"/>
</dbReference>
<dbReference type="PRINTS" id="PR00080">
    <property type="entry name" value="SDRFAMILY"/>
</dbReference>
<proteinExistence type="evidence at transcript level"/>
<dbReference type="GO" id="GO:0016491">
    <property type="term" value="F:oxidoreductase activity"/>
    <property type="evidence" value="ECO:0007669"/>
    <property type="project" value="UniProtKB-KW"/>
</dbReference>
<dbReference type="PROSITE" id="PS00061">
    <property type="entry name" value="ADH_SHORT"/>
    <property type="match status" value="1"/>
</dbReference>
<dbReference type="FunFam" id="3.40.50.720:FF:000084">
    <property type="entry name" value="Short-chain dehydrogenase reductase"/>
    <property type="match status" value="1"/>
</dbReference>
<dbReference type="InterPro" id="IPR036291">
    <property type="entry name" value="NAD(P)-bd_dom_sf"/>
</dbReference>
<dbReference type="NCBIfam" id="NF005559">
    <property type="entry name" value="PRK07231.1"/>
    <property type="match status" value="1"/>
</dbReference>
<dbReference type="Pfam" id="PF13561">
    <property type="entry name" value="adh_short_C2"/>
    <property type="match status" value="1"/>
</dbReference>
<evidence type="ECO:0000313" key="3">
    <source>
        <dbReference type="EMBL" id="AMY98416.1"/>
    </source>
</evidence>
<dbReference type="InterPro" id="IPR002347">
    <property type="entry name" value="SDR_fam"/>
</dbReference>
<accession>A0A165U5Y5</accession>
<sequence>MGVIYPKLIVCKSCRLEGKVALITGGASGIGKSTVKLFIKHGAKVVIADIQDELGSSLSKQLGSDETISYIHCDVTSDSDLQNAVAFTVSKYNKLDIMFSNAGISGKTTSTIISTENEDFKRVFDVNVYGSFLAAKHAARVMIPAKKGAILFTASNFSVTCTEGMHPYVASKHAVVGLAKNLSVELGKFGIRVNCVSPGPIVTPMLWMFTGLTETAEGKEKVEEALLRGGVLKESVLEGEDVAEAAVYLVSDESKYVNGVNLVVDGGNCLTNPNIDNAFKTLSL</sequence>